<reference evidence="2" key="2">
    <citation type="submission" date="2019-11" db="EMBL/GenBank/DDBJ databases">
        <title>Improved Assembly of Tolypothrix boutellei genome.</title>
        <authorList>
            <person name="Sarangi A.N."/>
            <person name="Mukherjee M."/>
            <person name="Ghosh S."/>
            <person name="Singh D."/>
            <person name="Das A."/>
            <person name="Kant S."/>
            <person name="Prusty A."/>
            <person name="Tripathy S."/>
        </authorList>
    </citation>
    <scope>NUCLEOTIDE SEQUENCE</scope>
    <source>
        <strain evidence="2">VB521301</strain>
    </source>
</reference>
<organism evidence="3">
    <name type="scientific">Tolypothrix bouteillei VB521301</name>
    <dbReference type="NCBI Taxonomy" id="1479485"/>
    <lineage>
        <taxon>Bacteria</taxon>
        <taxon>Bacillati</taxon>
        <taxon>Cyanobacteriota</taxon>
        <taxon>Cyanophyceae</taxon>
        <taxon>Nostocales</taxon>
        <taxon>Tolypothrichaceae</taxon>
        <taxon>Tolypothrix</taxon>
    </lineage>
</organism>
<sequence>MSQYFRDDGIEEVSLSLETGDSIVNFASFVSAANDVVVRCPFRRTKKQLRKNRVKAKSKSWLQSTKESLRAEIKALKQEKAELESLLRMQLETGKSQIQEIQIEIDLDKLTDRVAEITQTESFQQLQAEGEYFRNFDC</sequence>
<accession>A0A0C1QSY8</accession>
<protein>
    <submittedName>
        <fullName evidence="3">Uncharacterized protein</fullName>
    </submittedName>
</protein>
<dbReference type="EMBL" id="JHEG04000002">
    <property type="protein sequence ID" value="KAF3883847.1"/>
    <property type="molecule type" value="Genomic_DNA"/>
</dbReference>
<evidence type="ECO:0000313" key="3">
    <source>
        <dbReference type="EMBL" id="KIE08514.1"/>
    </source>
</evidence>
<name>A0A0C1QSY8_9CYAN</name>
<keyword evidence="1" id="KW-0175">Coiled coil</keyword>
<evidence type="ECO:0000313" key="2">
    <source>
        <dbReference type="EMBL" id="KAF3883847.1"/>
    </source>
</evidence>
<dbReference type="AlphaFoldDB" id="A0A0C1QSY8"/>
<proteinExistence type="predicted"/>
<dbReference type="EMBL" id="JHEG02000058">
    <property type="protein sequence ID" value="KIE08514.1"/>
    <property type="molecule type" value="Genomic_DNA"/>
</dbReference>
<gene>
    <name evidence="3" type="ORF">DA73_0228565</name>
    <name evidence="2" type="ORF">DA73_0400039760</name>
</gene>
<dbReference type="STRING" id="1479485.DA73_0228565"/>
<dbReference type="RefSeq" id="WP_038090107.1">
    <property type="nucleotide sequence ID" value="NZ_JHEG04000002.1"/>
</dbReference>
<feature type="coiled-coil region" evidence="1">
    <location>
        <begin position="59"/>
        <end position="93"/>
    </location>
</feature>
<dbReference type="OrthoDB" id="528225at2"/>
<evidence type="ECO:0000256" key="1">
    <source>
        <dbReference type="SAM" id="Coils"/>
    </source>
</evidence>
<reference evidence="3" key="1">
    <citation type="journal article" date="2015" name="Genome Announc.">
        <title>Draft Genome Sequence of Tolypothrix boutellei Strain VB521301.</title>
        <authorList>
            <person name="Chandrababunaidu M.M."/>
            <person name="Singh D."/>
            <person name="Sen D."/>
            <person name="Bhan S."/>
            <person name="Das S."/>
            <person name="Gupta A."/>
            <person name="Adhikary S.P."/>
            <person name="Tripathy S."/>
        </authorList>
    </citation>
    <scope>NUCLEOTIDE SEQUENCE</scope>
    <source>
        <strain evidence="3">VB521301</strain>
    </source>
</reference>
<keyword evidence="4" id="KW-1185">Reference proteome</keyword>
<dbReference type="Proteomes" id="UP000029738">
    <property type="component" value="Unassembled WGS sequence"/>
</dbReference>
<comment type="caution">
    <text evidence="3">The sequence shown here is derived from an EMBL/GenBank/DDBJ whole genome shotgun (WGS) entry which is preliminary data.</text>
</comment>
<evidence type="ECO:0000313" key="4">
    <source>
        <dbReference type="Proteomes" id="UP000029738"/>
    </source>
</evidence>